<dbReference type="OrthoDB" id="9786341at2"/>
<organism evidence="9 10">
    <name type="scientific">Petrocella atlantisensis</name>
    <dbReference type="NCBI Taxonomy" id="2173034"/>
    <lineage>
        <taxon>Bacteria</taxon>
        <taxon>Bacillati</taxon>
        <taxon>Bacillota</taxon>
        <taxon>Clostridia</taxon>
        <taxon>Lachnospirales</taxon>
        <taxon>Vallitaleaceae</taxon>
        <taxon>Petrocella</taxon>
    </lineage>
</organism>
<dbReference type="GO" id="GO:0015031">
    <property type="term" value="P:protein transport"/>
    <property type="evidence" value="ECO:0007669"/>
    <property type="project" value="UniProtKB-KW"/>
</dbReference>
<dbReference type="GO" id="GO:0044781">
    <property type="term" value="P:bacterial-type flagellum organization"/>
    <property type="evidence" value="ECO:0007669"/>
    <property type="project" value="UniProtKB-KW"/>
</dbReference>
<feature type="coiled-coil region" evidence="7">
    <location>
        <begin position="116"/>
        <end position="143"/>
    </location>
</feature>
<dbReference type="KEGG" id="cbar:PATL70BA_0470"/>
<keyword evidence="4" id="KW-1005">Bacterial flagellum biogenesis</keyword>
<dbReference type="InterPro" id="IPR051472">
    <property type="entry name" value="T3SS_Stator/FliH"/>
</dbReference>
<reference evidence="9 10" key="1">
    <citation type="submission" date="2018-09" db="EMBL/GenBank/DDBJ databases">
        <authorList>
            <person name="Postec A."/>
        </authorList>
    </citation>
    <scope>NUCLEOTIDE SEQUENCE [LARGE SCALE GENOMIC DNA]</scope>
    <source>
        <strain evidence="9">70B-A</strain>
    </source>
</reference>
<evidence type="ECO:0000259" key="8">
    <source>
        <dbReference type="Pfam" id="PF02108"/>
    </source>
</evidence>
<feature type="domain" description="Flagellar assembly protein FliH/Type III secretion system HrpE" evidence="8">
    <location>
        <begin position="122"/>
        <end position="248"/>
    </location>
</feature>
<keyword evidence="6" id="KW-1006">Bacterial flagellum protein export</keyword>
<dbReference type="AlphaFoldDB" id="A0A3P7NU01"/>
<evidence type="ECO:0000256" key="5">
    <source>
        <dbReference type="ARBA" id="ARBA00022927"/>
    </source>
</evidence>
<comment type="similarity">
    <text evidence="2">Belongs to the FliH family.</text>
</comment>
<keyword evidence="10" id="KW-1185">Reference proteome</keyword>
<keyword evidence="5" id="KW-0653">Protein transport</keyword>
<dbReference type="Pfam" id="PF02108">
    <property type="entry name" value="FliH"/>
    <property type="match status" value="1"/>
</dbReference>
<dbReference type="InterPro" id="IPR018035">
    <property type="entry name" value="Flagellar_FliH/T3SS_HrpE"/>
</dbReference>
<evidence type="ECO:0000256" key="7">
    <source>
        <dbReference type="SAM" id="Coils"/>
    </source>
</evidence>
<evidence type="ECO:0000313" key="9">
    <source>
        <dbReference type="EMBL" id="VDN46325.1"/>
    </source>
</evidence>
<comment type="function">
    <text evidence="1">Needed for flagellar regrowth and assembly.</text>
</comment>
<evidence type="ECO:0000256" key="3">
    <source>
        <dbReference type="ARBA" id="ARBA00022448"/>
    </source>
</evidence>
<proteinExistence type="inferred from homology"/>
<accession>A0A3P7NU01</accession>
<dbReference type="PANTHER" id="PTHR34982:SF1">
    <property type="entry name" value="FLAGELLAR ASSEMBLY PROTEIN FLIH"/>
    <property type="match status" value="1"/>
</dbReference>
<dbReference type="EMBL" id="LR130778">
    <property type="protein sequence ID" value="VDN46325.1"/>
    <property type="molecule type" value="Genomic_DNA"/>
</dbReference>
<evidence type="ECO:0000256" key="4">
    <source>
        <dbReference type="ARBA" id="ARBA00022795"/>
    </source>
</evidence>
<keyword evidence="3" id="KW-0813">Transport</keyword>
<keyword evidence="7" id="KW-0175">Coiled coil</keyword>
<evidence type="ECO:0000313" key="10">
    <source>
        <dbReference type="Proteomes" id="UP000279029"/>
    </source>
</evidence>
<dbReference type="PANTHER" id="PTHR34982">
    <property type="entry name" value="YOP PROTEINS TRANSLOCATION PROTEIN L"/>
    <property type="match status" value="1"/>
</dbReference>
<dbReference type="GO" id="GO:0005829">
    <property type="term" value="C:cytosol"/>
    <property type="evidence" value="ECO:0007669"/>
    <property type="project" value="TreeGrafter"/>
</dbReference>
<evidence type="ECO:0000256" key="6">
    <source>
        <dbReference type="ARBA" id="ARBA00023225"/>
    </source>
</evidence>
<evidence type="ECO:0000256" key="2">
    <source>
        <dbReference type="ARBA" id="ARBA00006602"/>
    </source>
</evidence>
<dbReference type="RefSeq" id="WP_125135855.1">
    <property type="nucleotide sequence ID" value="NZ_LR130778.1"/>
</dbReference>
<sequence length="267" mass="30319">MKSLSKIIKAPFVSMSEIRKEIQTIDPHNPHIIHPVQKEVGENDFDVEGGLEHNEYEGEAIDDDVIDGSHTIAVEETELLVKEMLDEAHSKGEQIKEQAREEGFEAGYEEGIVAAKSAIELKMNQLEQEREAMLAQNEAYIRDFEPKVAEIISQLLYKMIGRYADDPDIILYLVRLAFEEINIYGSIVIKCSSEDFDHLVAHKDELSENLSEKVNLEILKEITLEKNQCFIETDMGNIDCSLQVRLESLQKELKLIKESLGSMTSGH</sequence>
<name>A0A3P7NU01_9FIRM</name>
<gene>
    <name evidence="9" type="ORF">PATL70BA_0470</name>
</gene>
<evidence type="ECO:0000256" key="1">
    <source>
        <dbReference type="ARBA" id="ARBA00003041"/>
    </source>
</evidence>
<protein>
    <recommendedName>
        <fullName evidence="8">Flagellar assembly protein FliH/Type III secretion system HrpE domain-containing protein</fullName>
    </recommendedName>
</protein>
<dbReference type="Proteomes" id="UP000279029">
    <property type="component" value="Chromosome"/>
</dbReference>